<keyword evidence="1" id="KW-0812">Transmembrane</keyword>
<proteinExistence type="predicted"/>
<gene>
    <name evidence="2" type="ORF">PSON_ATCC_30995.1.T0800192</name>
</gene>
<accession>A0A8S1PLQ0</accession>
<evidence type="ECO:0000313" key="3">
    <source>
        <dbReference type="Proteomes" id="UP000692954"/>
    </source>
</evidence>
<keyword evidence="1" id="KW-1133">Transmembrane helix</keyword>
<reference evidence="2" key="1">
    <citation type="submission" date="2021-01" db="EMBL/GenBank/DDBJ databases">
        <authorList>
            <consortium name="Genoscope - CEA"/>
            <person name="William W."/>
        </authorList>
    </citation>
    <scope>NUCLEOTIDE SEQUENCE</scope>
</reference>
<comment type="caution">
    <text evidence="2">The sequence shown here is derived from an EMBL/GenBank/DDBJ whole genome shotgun (WGS) entry which is preliminary data.</text>
</comment>
<feature type="transmembrane region" description="Helical" evidence="1">
    <location>
        <begin position="98"/>
        <end position="117"/>
    </location>
</feature>
<dbReference type="EMBL" id="CAJJDN010000080">
    <property type="protein sequence ID" value="CAD8103633.1"/>
    <property type="molecule type" value="Genomic_DNA"/>
</dbReference>
<name>A0A8S1PLQ0_9CILI</name>
<evidence type="ECO:0000256" key="1">
    <source>
        <dbReference type="SAM" id="Phobius"/>
    </source>
</evidence>
<evidence type="ECO:0008006" key="4">
    <source>
        <dbReference type="Google" id="ProtNLM"/>
    </source>
</evidence>
<protein>
    <recommendedName>
        <fullName evidence="4">Transmembrane protein</fullName>
    </recommendedName>
</protein>
<keyword evidence="1" id="KW-0472">Membrane</keyword>
<keyword evidence="3" id="KW-1185">Reference proteome</keyword>
<evidence type="ECO:0000313" key="2">
    <source>
        <dbReference type="EMBL" id="CAD8103633.1"/>
    </source>
</evidence>
<dbReference type="AlphaFoldDB" id="A0A8S1PLQ0"/>
<dbReference type="Proteomes" id="UP000692954">
    <property type="component" value="Unassembled WGS sequence"/>
</dbReference>
<organism evidence="2 3">
    <name type="scientific">Paramecium sonneborni</name>
    <dbReference type="NCBI Taxonomy" id="65129"/>
    <lineage>
        <taxon>Eukaryota</taxon>
        <taxon>Sar</taxon>
        <taxon>Alveolata</taxon>
        <taxon>Ciliophora</taxon>
        <taxon>Intramacronucleata</taxon>
        <taxon>Oligohymenophorea</taxon>
        <taxon>Peniculida</taxon>
        <taxon>Parameciidae</taxon>
        <taxon>Paramecium</taxon>
    </lineage>
</organism>
<feature type="transmembrane region" description="Helical" evidence="1">
    <location>
        <begin position="55"/>
        <end position="78"/>
    </location>
</feature>
<sequence>MLIKQSHLQQLVQMRKTQNYDQNFIQKKRREVIILDSKDHTLSIRKQIVIYENKILIDIGYYPVINIIITLLVVQLQFYSYSSYIKISYFFFQLMRNILYMAEQNNILGCILLSTIMQNKYNMQIHTCLYKINYLSLSLFNNYRNQMIVQE</sequence>